<protein>
    <submittedName>
        <fullName evidence="1">Uncharacterized protein</fullName>
    </submittedName>
</protein>
<dbReference type="Proteomes" id="UP000694001">
    <property type="component" value="Chromosome"/>
</dbReference>
<keyword evidence="2" id="KW-1185">Reference proteome</keyword>
<accession>A0A975U2P5</accession>
<dbReference type="EMBL" id="CP076448">
    <property type="protein sequence ID" value="QXM25321.1"/>
    <property type="molecule type" value="Genomic_DNA"/>
</dbReference>
<name>A0A975U2P5_9PROT</name>
<organism evidence="1 2">
    <name type="scientific">Elioraea tepida</name>
    <dbReference type="NCBI Taxonomy" id="2843330"/>
    <lineage>
        <taxon>Bacteria</taxon>
        <taxon>Pseudomonadati</taxon>
        <taxon>Pseudomonadota</taxon>
        <taxon>Alphaproteobacteria</taxon>
        <taxon>Acetobacterales</taxon>
        <taxon>Elioraeaceae</taxon>
        <taxon>Elioraea</taxon>
    </lineage>
</organism>
<sequence length="49" mass="5239">MLLAVQYPGEEPGSTFKTPSTRWPDFAEGVPPRPSVIAIVKKRAGVVGT</sequence>
<evidence type="ECO:0000313" key="2">
    <source>
        <dbReference type="Proteomes" id="UP000694001"/>
    </source>
</evidence>
<proteinExistence type="predicted"/>
<dbReference type="KEGG" id="elio:KO353_03505"/>
<dbReference type="RefSeq" id="WP_218286377.1">
    <property type="nucleotide sequence ID" value="NZ_CP076448.1"/>
</dbReference>
<dbReference type="AlphaFoldDB" id="A0A975U2P5"/>
<evidence type="ECO:0000313" key="1">
    <source>
        <dbReference type="EMBL" id="QXM25321.1"/>
    </source>
</evidence>
<gene>
    <name evidence="1" type="ORF">KO353_03505</name>
</gene>
<reference evidence="1" key="1">
    <citation type="submission" date="2021-06" db="EMBL/GenBank/DDBJ databases">
        <title>Elioraea tepida, sp. nov., a moderately thermophilic aerobic anoxygenic phototrophic bacterium isolated from an alkaline siliceous hot spring mat community in Yellowstone National Park, WY, USA.</title>
        <authorList>
            <person name="Saini M.K."/>
            <person name="Yoshida S."/>
            <person name="Sebastian A."/>
            <person name="Hirose S."/>
            <person name="Hara E."/>
            <person name="Tamaki H."/>
            <person name="Soulier N.T."/>
            <person name="Albert I."/>
            <person name="Hanada S."/>
            <person name="Bryant D.A."/>
            <person name="Tank M."/>
        </authorList>
    </citation>
    <scope>NUCLEOTIDE SEQUENCE</scope>
    <source>
        <strain evidence="1">MS-P2</strain>
    </source>
</reference>